<dbReference type="Gene3D" id="1.10.3720.10">
    <property type="entry name" value="MetI-like"/>
    <property type="match status" value="1"/>
</dbReference>
<dbReference type="PROSITE" id="PS50928">
    <property type="entry name" value="ABC_TM1"/>
    <property type="match status" value="1"/>
</dbReference>
<dbReference type="AlphaFoldDB" id="A0A1H7RIJ8"/>
<dbReference type="Proteomes" id="UP000321425">
    <property type="component" value="Unassembled WGS sequence"/>
</dbReference>
<feature type="transmembrane region" description="Helical" evidence="8">
    <location>
        <begin position="261"/>
        <end position="284"/>
    </location>
</feature>
<dbReference type="EMBL" id="BJUX01000008">
    <property type="protein sequence ID" value="GEK88865.1"/>
    <property type="molecule type" value="Genomic_DNA"/>
</dbReference>
<evidence type="ECO:0000313" key="11">
    <source>
        <dbReference type="EMBL" id="SEL60071.1"/>
    </source>
</evidence>
<keyword evidence="4 8" id="KW-1003">Cell membrane</keyword>
<evidence type="ECO:0000313" key="13">
    <source>
        <dbReference type="Proteomes" id="UP000321425"/>
    </source>
</evidence>
<feature type="domain" description="ABC transmembrane type-1" evidence="9">
    <location>
        <begin position="75"/>
        <end position="281"/>
    </location>
</feature>
<dbReference type="GO" id="GO:0005315">
    <property type="term" value="F:phosphate transmembrane transporter activity"/>
    <property type="evidence" value="ECO:0007669"/>
    <property type="project" value="InterPro"/>
</dbReference>
<feature type="transmembrane region" description="Helical" evidence="8">
    <location>
        <begin position="120"/>
        <end position="140"/>
    </location>
</feature>
<dbReference type="OrthoDB" id="9807065at2"/>
<evidence type="ECO:0000256" key="2">
    <source>
        <dbReference type="ARBA" id="ARBA00007069"/>
    </source>
</evidence>
<protein>
    <recommendedName>
        <fullName evidence="8">Phosphate transport system permease protein PstA</fullName>
    </recommendedName>
</protein>
<proteinExistence type="inferred from homology"/>
<evidence type="ECO:0000256" key="6">
    <source>
        <dbReference type="ARBA" id="ARBA00022989"/>
    </source>
</evidence>
<evidence type="ECO:0000256" key="7">
    <source>
        <dbReference type="ARBA" id="ARBA00023136"/>
    </source>
</evidence>
<dbReference type="InterPro" id="IPR035906">
    <property type="entry name" value="MetI-like_sf"/>
</dbReference>
<organism evidence="11 12">
    <name type="scientific">Alkalibacterium putridalgicola</name>
    <dbReference type="NCBI Taxonomy" id="426703"/>
    <lineage>
        <taxon>Bacteria</taxon>
        <taxon>Bacillati</taxon>
        <taxon>Bacillota</taxon>
        <taxon>Bacilli</taxon>
        <taxon>Lactobacillales</taxon>
        <taxon>Carnobacteriaceae</taxon>
        <taxon>Alkalibacterium</taxon>
    </lineage>
</organism>
<dbReference type="CDD" id="cd06261">
    <property type="entry name" value="TM_PBP2"/>
    <property type="match status" value="1"/>
</dbReference>
<keyword evidence="13" id="KW-1185">Reference proteome</keyword>
<evidence type="ECO:0000256" key="8">
    <source>
        <dbReference type="RuleBase" id="RU363043"/>
    </source>
</evidence>
<feature type="transmembrane region" description="Helical" evidence="8">
    <location>
        <begin position="146"/>
        <end position="164"/>
    </location>
</feature>
<dbReference type="RefSeq" id="WP_091486930.1">
    <property type="nucleotide sequence ID" value="NZ_BJUX01000008.1"/>
</dbReference>
<comment type="similarity">
    <text evidence="2 8">Belongs to the binding-protein-dependent transport system permease family. CysTW subfamily.</text>
</comment>
<dbReference type="STRING" id="426703.SAMN04488100_1056"/>
<reference evidence="11 12" key="1">
    <citation type="submission" date="2016-10" db="EMBL/GenBank/DDBJ databases">
        <authorList>
            <person name="de Groot N.N."/>
        </authorList>
    </citation>
    <scope>NUCLEOTIDE SEQUENCE [LARGE SCALE GENOMIC DNA]</scope>
    <source>
        <strain evidence="11 12">DSM 19182</strain>
    </source>
</reference>
<evidence type="ECO:0000313" key="10">
    <source>
        <dbReference type="EMBL" id="GEK88865.1"/>
    </source>
</evidence>
<evidence type="ECO:0000313" key="12">
    <source>
        <dbReference type="Proteomes" id="UP000198548"/>
    </source>
</evidence>
<dbReference type="SUPFAM" id="SSF161098">
    <property type="entry name" value="MetI-like"/>
    <property type="match status" value="1"/>
</dbReference>
<sequence length="292" mass="31464">MKNKVVVANEKQISKRITRNKLAKGLFLAATLFGMIVLATLIVRIVTQGIGYLDFGFLTSYASRRPEDAGIKAAILGTVWIMSITIPVSLILGVGTSIYLEEYAPKNKFTRFIELNLANLAGVPSVVFGLLGLTVFVRLLEMGRSILAGGLTMSLLILPVIVVASKEAIRSIPQEQYEAAYAMGATKWQIIRTVVLPAATPGILTGAILSLSRGVGETASLLMIGAMTFIAYTPTGVLDGFTVLPIQIFSWASRPQVEFQAVAAAGSIVLLIILIVMNSLAIVIRNKYSKRY</sequence>
<evidence type="ECO:0000256" key="3">
    <source>
        <dbReference type="ARBA" id="ARBA00022448"/>
    </source>
</evidence>
<feature type="transmembrane region" description="Helical" evidence="8">
    <location>
        <begin position="25"/>
        <end position="53"/>
    </location>
</feature>
<dbReference type="Proteomes" id="UP000198548">
    <property type="component" value="Unassembled WGS sequence"/>
</dbReference>
<keyword evidence="5 8" id="KW-0812">Transmembrane</keyword>
<dbReference type="Pfam" id="PF00528">
    <property type="entry name" value="BPD_transp_1"/>
    <property type="match status" value="1"/>
</dbReference>
<dbReference type="NCBIfam" id="TIGR00974">
    <property type="entry name" value="3a0107s02c"/>
    <property type="match status" value="1"/>
</dbReference>
<keyword evidence="7 8" id="KW-0472">Membrane</keyword>
<dbReference type="EMBL" id="FOBL01000005">
    <property type="protein sequence ID" value="SEL60071.1"/>
    <property type="molecule type" value="Genomic_DNA"/>
</dbReference>
<dbReference type="GO" id="GO:0035435">
    <property type="term" value="P:phosphate ion transmembrane transport"/>
    <property type="evidence" value="ECO:0007669"/>
    <property type="project" value="InterPro"/>
</dbReference>
<evidence type="ECO:0000256" key="4">
    <source>
        <dbReference type="ARBA" id="ARBA00022475"/>
    </source>
</evidence>
<keyword evidence="6 8" id="KW-1133">Transmembrane helix</keyword>
<comment type="subcellular location">
    <subcellularLocation>
        <location evidence="1 8">Cell membrane</location>
        <topology evidence="1 8">Multi-pass membrane protein</topology>
    </subcellularLocation>
</comment>
<evidence type="ECO:0000259" key="9">
    <source>
        <dbReference type="PROSITE" id="PS50928"/>
    </source>
</evidence>
<dbReference type="PANTHER" id="PTHR43470">
    <property type="entry name" value="PHOSPHATE TRANSPORT SYSTEM PERMEASE PROTEIN PSTA-RELATED"/>
    <property type="match status" value="1"/>
</dbReference>
<gene>
    <name evidence="10" type="ORF">APU01nite_09040</name>
    <name evidence="11" type="ORF">SAMN04488100_1056</name>
</gene>
<dbReference type="GO" id="GO:0005886">
    <property type="term" value="C:plasma membrane"/>
    <property type="evidence" value="ECO:0007669"/>
    <property type="project" value="UniProtKB-SubCell"/>
</dbReference>
<dbReference type="InterPro" id="IPR005672">
    <property type="entry name" value="Phosphate_PstA"/>
</dbReference>
<dbReference type="PANTHER" id="PTHR43470:SF5">
    <property type="entry name" value="PHOSPHATE TRANSPORT SYSTEM PERMEASE PROTEIN PSTA"/>
    <property type="match status" value="1"/>
</dbReference>
<feature type="transmembrane region" description="Helical" evidence="8">
    <location>
        <begin position="73"/>
        <end position="100"/>
    </location>
</feature>
<dbReference type="InterPro" id="IPR000515">
    <property type="entry name" value="MetI-like"/>
</dbReference>
<accession>A0A1H7RIJ8</accession>
<reference evidence="10 13" key="2">
    <citation type="submission" date="2019-07" db="EMBL/GenBank/DDBJ databases">
        <title>Whole genome shotgun sequence of Alkalibacterium putridalgicola NBRC 103243.</title>
        <authorList>
            <person name="Hosoyama A."/>
            <person name="Uohara A."/>
            <person name="Ohji S."/>
            <person name="Ichikawa N."/>
        </authorList>
    </citation>
    <scope>NUCLEOTIDE SEQUENCE [LARGE SCALE GENOMIC DNA]</scope>
    <source>
        <strain evidence="10 13">NBRC 103243</strain>
    </source>
</reference>
<feature type="transmembrane region" description="Helical" evidence="8">
    <location>
        <begin position="221"/>
        <end position="249"/>
    </location>
</feature>
<evidence type="ECO:0000256" key="1">
    <source>
        <dbReference type="ARBA" id="ARBA00004651"/>
    </source>
</evidence>
<name>A0A1H7RIJ8_9LACT</name>
<evidence type="ECO:0000256" key="5">
    <source>
        <dbReference type="ARBA" id="ARBA00022692"/>
    </source>
</evidence>
<keyword evidence="3" id="KW-0813">Transport</keyword>